<dbReference type="Proteomes" id="UP000823388">
    <property type="component" value="Chromosome 6N"/>
</dbReference>
<gene>
    <name evidence="1" type="ORF">PVAP13_6NG010831</name>
</gene>
<evidence type="ECO:0000313" key="1">
    <source>
        <dbReference type="EMBL" id="KAG2576161.1"/>
    </source>
</evidence>
<proteinExistence type="predicted"/>
<reference evidence="1" key="1">
    <citation type="submission" date="2020-05" db="EMBL/GenBank/DDBJ databases">
        <title>WGS assembly of Panicum virgatum.</title>
        <authorList>
            <person name="Lovell J.T."/>
            <person name="Jenkins J."/>
            <person name="Shu S."/>
            <person name="Juenger T.E."/>
            <person name="Schmutz J."/>
        </authorList>
    </citation>
    <scope>NUCLEOTIDE SEQUENCE</scope>
    <source>
        <strain evidence="1">AP13</strain>
    </source>
</reference>
<comment type="caution">
    <text evidence="1">The sequence shown here is derived from an EMBL/GenBank/DDBJ whole genome shotgun (WGS) entry which is preliminary data.</text>
</comment>
<organism evidence="1 2">
    <name type="scientific">Panicum virgatum</name>
    <name type="common">Blackwell switchgrass</name>
    <dbReference type="NCBI Taxonomy" id="38727"/>
    <lineage>
        <taxon>Eukaryota</taxon>
        <taxon>Viridiplantae</taxon>
        <taxon>Streptophyta</taxon>
        <taxon>Embryophyta</taxon>
        <taxon>Tracheophyta</taxon>
        <taxon>Spermatophyta</taxon>
        <taxon>Magnoliopsida</taxon>
        <taxon>Liliopsida</taxon>
        <taxon>Poales</taxon>
        <taxon>Poaceae</taxon>
        <taxon>PACMAD clade</taxon>
        <taxon>Panicoideae</taxon>
        <taxon>Panicodae</taxon>
        <taxon>Paniceae</taxon>
        <taxon>Panicinae</taxon>
        <taxon>Panicum</taxon>
        <taxon>Panicum sect. Hiantes</taxon>
    </lineage>
</organism>
<sequence length="42" mass="4977">MRMIFSKLRNATMTAQRFKPSSIAIRTRWWCLLSCGEPLVFE</sequence>
<keyword evidence="2" id="KW-1185">Reference proteome</keyword>
<dbReference type="AlphaFoldDB" id="A0A8T0QSL7"/>
<name>A0A8T0QSL7_PANVG</name>
<accession>A0A8T0QSL7</accession>
<dbReference type="EMBL" id="CM029048">
    <property type="protein sequence ID" value="KAG2576161.1"/>
    <property type="molecule type" value="Genomic_DNA"/>
</dbReference>
<protein>
    <submittedName>
        <fullName evidence="1">Uncharacterized protein</fullName>
    </submittedName>
</protein>
<evidence type="ECO:0000313" key="2">
    <source>
        <dbReference type="Proteomes" id="UP000823388"/>
    </source>
</evidence>